<dbReference type="Proteomes" id="UP000095281">
    <property type="component" value="Unplaced"/>
</dbReference>
<name>A0A1I8BT84_MELHA</name>
<keyword evidence="2" id="KW-1185">Reference proteome</keyword>
<accession>A0A1I8BT84</accession>
<evidence type="ECO:0000313" key="3">
    <source>
        <dbReference type="WBParaSite" id="MhA1_Contig498.frz3.gene18"/>
    </source>
</evidence>
<feature type="coiled-coil region" evidence="1">
    <location>
        <begin position="302"/>
        <end position="329"/>
    </location>
</feature>
<proteinExistence type="predicted"/>
<organism evidence="2 3">
    <name type="scientific">Meloidogyne hapla</name>
    <name type="common">Root-knot nematode worm</name>
    <dbReference type="NCBI Taxonomy" id="6305"/>
    <lineage>
        <taxon>Eukaryota</taxon>
        <taxon>Metazoa</taxon>
        <taxon>Ecdysozoa</taxon>
        <taxon>Nematoda</taxon>
        <taxon>Chromadorea</taxon>
        <taxon>Rhabditida</taxon>
        <taxon>Tylenchina</taxon>
        <taxon>Tylenchomorpha</taxon>
        <taxon>Tylenchoidea</taxon>
        <taxon>Meloidogynidae</taxon>
        <taxon>Meloidogyninae</taxon>
        <taxon>Meloidogyne</taxon>
    </lineage>
</organism>
<dbReference type="WBParaSite" id="MhA1_Contig498.frz3.gene18">
    <property type="protein sequence ID" value="MhA1_Contig498.frz3.gene18"/>
    <property type="gene ID" value="MhA1_Contig498.frz3.gene18"/>
</dbReference>
<evidence type="ECO:0000256" key="1">
    <source>
        <dbReference type="SAM" id="Coils"/>
    </source>
</evidence>
<evidence type="ECO:0000313" key="2">
    <source>
        <dbReference type="Proteomes" id="UP000095281"/>
    </source>
</evidence>
<keyword evidence="1" id="KW-0175">Coiled coil</keyword>
<reference evidence="3" key="1">
    <citation type="submission" date="2016-11" db="UniProtKB">
        <authorList>
            <consortium name="WormBaseParasite"/>
        </authorList>
    </citation>
    <scope>IDENTIFICATION</scope>
</reference>
<protein>
    <submittedName>
        <fullName evidence="3">DNA-directed DNA polymerase</fullName>
    </submittedName>
</protein>
<dbReference type="AlphaFoldDB" id="A0A1I8BT84"/>
<sequence>MNIVIKGKSIKSKKEKVYEDLEKFVEDNSFNICDVDLGYVQFERPEEWALQTLNDEGFRFADMLFADVNYENLKKYDDLTNIELKEFERGTIDRFHQHRLTFTEAHKIIDFVYKLLDDGSNTIKIGTFSIVLKKNIETSIKEKNVLNEIILKVYLLKSIVLQFNKKEIEEQSRFQRCYNWLSSWITKDKNITIINNTQKEKLLFIKDYIKREFIDKEEKLNFVNKTTFEEIQKKLTGDLNWKIEVLDRFLKELMKKIIELEDKLYPELKNLENTKMVKDYENGIEEYNERLKNKLIFLVDNYEKFKKINESQNEDVENSQQQNEAVTKLDQIFIWNPKGIKTEFNISSLKAIAYCLSNHFVKMFGEDGLVNSNKEILTFTNTSNLVDYDMNKLLLRKRVNRKYYEQVLERFENDLEKNAHHYCYIDKKKIQFESPEEWAIYKSNEIFIQNDGFRLANLEDFGINLENGNNVEKYDELTSENEESFNEMCKL</sequence>